<feature type="transmembrane region" description="Helical" evidence="5">
    <location>
        <begin position="378"/>
        <end position="400"/>
    </location>
</feature>
<dbReference type="PROSITE" id="PS50850">
    <property type="entry name" value="MFS"/>
    <property type="match status" value="1"/>
</dbReference>
<keyword evidence="3 5" id="KW-1133">Transmembrane helix</keyword>
<dbReference type="GO" id="GO:0061513">
    <property type="term" value="F:glucose 6-phosphate:phosphate antiporter activity"/>
    <property type="evidence" value="ECO:0007669"/>
    <property type="project" value="TreeGrafter"/>
</dbReference>
<feature type="transmembrane region" description="Helical" evidence="5">
    <location>
        <begin position="47"/>
        <end position="64"/>
    </location>
</feature>
<dbReference type="InterPro" id="IPR036259">
    <property type="entry name" value="MFS_trans_sf"/>
</dbReference>
<evidence type="ECO:0000313" key="8">
    <source>
        <dbReference type="Proteomes" id="UP000321922"/>
    </source>
</evidence>
<dbReference type="InterPro" id="IPR020846">
    <property type="entry name" value="MFS_dom"/>
</dbReference>
<dbReference type="InterPro" id="IPR051337">
    <property type="entry name" value="OPA_Antiporter"/>
</dbReference>
<gene>
    <name evidence="7" type="ORF">VSA01S_18630</name>
</gene>
<dbReference type="SUPFAM" id="SSF103473">
    <property type="entry name" value="MFS general substrate transporter"/>
    <property type="match status" value="1"/>
</dbReference>
<organism evidence="7 8">
    <name type="scientific">Vibrio sagamiensis NBRC 104589</name>
    <dbReference type="NCBI Taxonomy" id="1219064"/>
    <lineage>
        <taxon>Bacteria</taxon>
        <taxon>Pseudomonadati</taxon>
        <taxon>Pseudomonadota</taxon>
        <taxon>Gammaproteobacteria</taxon>
        <taxon>Vibrionales</taxon>
        <taxon>Vibrionaceae</taxon>
        <taxon>Vibrio</taxon>
    </lineage>
</organism>
<evidence type="ECO:0000259" key="6">
    <source>
        <dbReference type="PROSITE" id="PS50850"/>
    </source>
</evidence>
<keyword evidence="4 5" id="KW-0472">Membrane</keyword>
<dbReference type="CDD" id="cd06174">
    <property type="entry name" value="MFS"/>
    <property type="match status" value="1"/>
</dbReference>
<feature type="transmembrane region" description="Helical" evidence="5">
    <location>
        <begin position="211"/>
        <end position="233"/>
    </location>
</feature>
<dbReference type="Gene3D" id="1.20.1250.20">
    <property type="entry name" value="MFS general substrate transporter like domains"/>
    <property type="match status" value="2"/>
</dbReference>
<feature type="transmembrane region" description="Helical" evidence="5">
    <location>
        <begin position="341"/>
        <end position="358"/>
    </location>
</feature>
<evidence type="ECO:0000256" key="3">
    <source>
        <dbReference type="ARBA" id="ARBA00022989"/>
    </source>
</evidence>
<reference evidence="7 8" key="1">
    <citation type="submission" date="2019-07" db="EMBL/GenBank/DDBJ databases">
        <title>Whole genome shotgun sequence of Vibrio sagamiensis NBRC 104589.</title>
        <authorList>
            <person name="Hosoyama A."/>
            <person name="Uohara A."/>
            <person name="Ohji S."/>
            <person name="Ichikawa N."/>
        </authorList>
    </citation>
    <scope>NUCLEOTIDE SEQUENCE [LARGE SCALE GENOMIC DNA]</scope>
    <source>
        <strain evidence="7 8">NBRC 104589</strain>
    </source>
</reference>
<feature type="transmembrane region" description="Helical" evidence="5">
    <location>
        <begin position="309"/>
        <end position="329"/>
    </location>
</feature>
<dbReference type="GO" id="GO:0012505">
    <property type="term" value="C:endomembrane system"/>
    <property type="evidence" value="ECO:0007669"/>
    <property type="project" value="UniProtKB-SubCell"/>
</dbReference>
<feature type="transmembrane region" description="Helical" evidence="5">
    <location>
        <begin position="135"/>
        <end position="155"/>
    </location>
</feature>
<evidence type="ECO:0000256" key="4">
    <source>
        <dbReference type="ARBA" id="ARBA00023136"/>
    </source>
</evidence>
<dbReference type="Pfam" id="PF07690">
    <property type="entry name" value="MFS_1"/>
    <property type="match status" value="1"/>
</dbReference>
<dbReference type="PANTHER" id="PTHR43826:SF3">
    <property type="entry name" value="GLUCOSE-6-PHOSPHATE EXCHANGER SLC37A4"/>
    <property type="match status" value="1"/>
</dbReference>
<dbReference type="RefSeq" id="WP_050567367.1">
    <property type="nucleotide sequence ID" value="NZ_BAOJ01000069.1"/>
</dbReference>
<dbReference type="PANTHER" id="PTHR43826">
    <property type="entry name" value="GLUCOSE-6-PHOSPHATE EXCHANGER SLC37A4"/>
    <property type="match status" value="1"/>
</dbReference>
<dbReference type="InterPro" id="IPR011701">
    <property type="entry name" value="MFS"/>
</dbReference>
<feature type="transmembrane region" description="Helical" evidence="5">
    <location>
        <begin position="167"/>
        <end position="190"/>
    </location>
</feature>
<feature type="transmembrane region" description="Helical" evidence="5">
    <location>
        <begin position="76"/>
        <end position="95"/>
    </location>
</feature>
<evidence type="ECO:0000256" key="5">
    <source>
        <dbReference type="SAM" id="Phobius"/>
    </source>
</evidence>
<keyword evidence="2 5" id="KW-0812">Transmembrane</keyword>
<evidence type="ECO:0000256" key="1">
    <source>
        <dbReference type="ARBA" id="ARBA00004127"/>
    </source>
</evidence>
<feature type="transmembrane region" description="Helical" evidence="5">
    <location>
        <begin position="285"/>
        <end position="303"/>
    </location>
</feature>
<sequence>MKNGLFKYLTVLILSLAGSSIYTVPYIKYVFYDIQLEVMNINHMQSGFLLTIYALGCICTYIPGGIITDRVSPRKALCISLWCTALLSTLYAYTLSYHTAIVIWFLFAISTAFVFWTSLLKAISMAGNRDEQARLFGVYYAGSGLAGALINTIALKTSALTTDPKQGFVYAIMVMAFFSFICGFLVFLVVKEIQTTNTHQDEKFHISHLRLLLKTPILWCFSFIVFTGYAVSSSTTYFTPYLTNVIGISVEESGFFSIIRSHLFYLIAPLGGYLADKVFRSTAKLFIVLFGLLAMTFIGMLLIESNISPTLISIYTLLPGALGLMLYGLVFSIMRETNIPLKFSGTAIGIASIIGYAPDLFMSTMFGYWLDNYGNDGYTLIFTFLFSASCVGMILSAIILKQKDRSTLSLHQGGLYT</sequence>
<feature type="transmembrane region" description="Helical" evidence="5">
    <location>
        <begin position="101"/>
        <end position="123"/>
    </location>
</feature>
<feature type="transmembrane region" description="Helical" evidence="5">
    <location>
        <begin position="253"/>
        <end position="273"/>
    </location>
</feature>
<comment type="subcellular location">
    <subcellularLocation>
        <location evidence="1">Endomembrane system</location>
        <topology evidence="1">Multi-pass membrane protein</topology>
    </subcellularLocation>
</comment>
<dbReference type="EMBL" id="BJXJ01000015">
    <property type="protein sequence ID" value="GEM75751.1"/>
    <property type="molecule type" value="Genomic_DNA"/>
</dbReference>
<evidence type="ECO:0000313" key="7">
    <source>
        <dbReference type="EMBL" id="GEM75751.1"/>
    </source>
</evidence>
<proteinExistence type="predicted"/>
<name>A0A511QEM0_9VIBR</name>
<evidence type="ECO:0000256" key="2">
    <source>
        <dbReference type="ARBA" id="ARBA00022692"/>
    </source>
</evidence>
<accession>A0A511QEM0</accession>
<dbReference type="AlphaFoldDB" id="A0A511QEM0"/>
<dbReference type="GO" id="GO:0016020">
    <property type="term" value="C:membrane"/>
    <property type="evidence" value="ECO:0007669"/>
    <property type="project" value="UniProtKB-ARBA"/>
</dbReference>
<feature type="domain" description="Major facilitator superfamily (MFS) profile" evidence="6">
    <location>
        <begin position="1"/>
        <end position="404"/>
    </location>
</feature>
<dbReference type="GO" id="GO:0035435">
    <property type="term" value="P:phosphate ion transmembrane transport"/>
    <property type="evidence" value="ECO:0007669"/>
    <property type="project" value="TreeGrafter"/>
</dbReference>
<protein>
    <submittedName>
        <fullName evidence="7">MFS transporter</fullName>
    </submittedName>
</protein>
<dbReference type="OrthoDB" id="9773404at2"/>
<dbReference type="Proteomes" id="UP000321922">
    <property type="component" value="Unassembled WGS sequence"/>
</dbReference>
<comment type="caution">
    <text evidence="7">The sequence shown here is derived from an EMBL/GenBank/DDBJ whole genome shotgun (WGS) entry which is preliminary data.</text>
</comment>
<keyword evidence="8" id="KW-1185">Reference proteome</keyword>